<protein>
    <submittedName>
        <fullName evidence="1">Uncharacterized protein</fullName>
    </submittedName>
</protein>
<dbReference type="EMBL" id="OA576403">
    <property type="protein sequence ID" value="CAD7205709.1"/>
    <property type="molecule type" value="Genomic_DNA"/>
</dbReference>
<evidence type="ECO:0000313" key="1">
    <source>
        <dbReference type="EMBL" id="CAD7205709.1"/>
    </source>
</evidence>
<dbReference type="AlphaFoldDB" id="A0A7R8ZGQ4"/>
<proteinExistence type="predicted"/>
<reference evidence="1" key="1">
    <citation type="submission" date="2020-11" db="EMBL/GenBank/DDBJ databases">
        <authorList>
            <person name="Tran Van P."/>
        </authorList>
    </citation>
    <scope>NUCLEOTIDE SEQUENCE</scope>
</reference>
<sequence length="74" mass="8241">MTLNGIHDGQSQIKCLFVFSKVSPNPRTTPQLIRKLIRQGDLESENVSTLLENILEGNVFSAQDVECVESVEHS</sequence>
<gene>
    <name evidence="1" type="ORF">TDIB3V08_LOCUS11859</name>
</gene>
<name>A0A7R8ZGQ4_TIMDO</name>
<accession>A0A7R8ZGQ4</accession>
<organism evidence="1">
    <name type="scientific">Timema douglasi</name>
    <name type="common">Walking stick</name>
    <dbReference type="NCBI Taxonomy" id="61478"/>
    <lineage>
        <taxon>Eukaryota</taxon>
        <taxon>Metazoa</taxon>
        <taxon>Ecdysozoa</taxon>
        <taxon>Arthropoda</taxon>
        <taxon>Hexapoda</taxon>
        <taxon>Insecta</taxon>
        <taxon>Pterygota</taxon>
        <taxon>Neoptera</taxon>
        <taxon>Polyneoptera</taxon>
        <taxon>Phasmatodea</taxon>
        <taxon>Timematodea</taxon>
        <taxon>Timematoidea</taxon>
        <taxon>Timematidae</taxon>
        <taxon>Timema</taxon>
    </lineage>
</organism>